<proteinExistence type="predicted"/>
<dbReference type="Pfam" id="PF18117">
    <property type="entry name" value="EDS1_EP"/>
    <property type="match status" value="1"/>
</dbReference>
<comment type="caution">
    <text evidence="2">The sequence shown here is derived from an EMBL/GenBank/DDBJ whole genome shotgun (WGS) entry which is preliminary data.</text>
</comment>
<protein>
    <submittedName>
        <fullName evidence="2">LIPASE-LIKE PAD4</fullName>
    </submittedName>
</protein>
<organism evidence="2 3">
    <name type="scientific">Salix purpurea</name>
    <name type="common">Purple osier willow</name>
    <dbReference type="NCBI Taxonomy" id="77065"/>
    <lineage>
        <taxon>Eukaryota</taxon>
        <taxon>Viridiplantae</taxon>
        <taxon>Streptophyta</taxon>
        <taxon>Embryophyta</taxon>
        <taxon>Tracheophyta</taxon>
        <taxon>Spermatophyta</taxon>
        <taxon>Magnoliopsida</taxon>
        <taxon>eudicotyledons</taxon>
        <taxon>Gunneridae</taxon>
        <taxon>Pentapetalae</taxon>
        <taxon>rosids</taxon>
        <taxon>fabids</taxon>
        <taxon>Malpighiales</taxon>
        <taxon>Salicaceae</taxon>
        <taxon>Saliceae</taxon>
        <taxon>Salix</taxon>
    </lineage>
</organism>
<dbReference type="EMBL" id="JAPFFK010000006">
    <property type="protein sequence ID" value="KAJ6761374.1"/>
    <property type="molecule type" value="Genomic_DNA"/>
</dbReference>
<dbReference type="PANTHER" id="PTHR47413">
    <property type="entry name" value="LIPASE-LIKE PAD4"/>
    <property type="match status" value="1"/>
</dbReference>
<dbReference type="InterPro" id="IPR041266">
    <property type="entry name" value="EDS1_EP"/>
</dbReference>
<feature type="domain" description="EDS1 EP" evidence="1">
    <location>
        <begin position="2"/>
        <end position="117"/>
    </location>
</feature>
<reference evidence="2" key="2">
    <citation type="journal article" date="2023" name="Int. J. Mol. Sci.">
        <title>De Novo Assembly and Annotation of 11 Diverse Shrub Willow (Salix) Genomes Reveals Novel Gene Organization in Sex-Linked Regions.</title>
        <authorList>
            <person name="Hyden B."/>
            <person name="Feng K."/>
            <person name="Yates T.B."/>
            <person name="Jawdy S."/>
            <person name="Cereghino C."/>
            <person name="Smart L.B."/>
            <person name="Muchero W."/>
        </authorList>
    </citation>
    <scope>NUCLEOTIDE SEQUENCE</scope>
    <source>
        <tissue evidence="2">Shoot tip</tissue>
    </source>
</reference>
<dbReference type="OrthoDB" id="426718at2759"/>
<dbReference type="AlphaFoldDB" id="A0A9Q0W638"/>
<evidence type="ECO:0000313" key="2">
    <source>
        <dbReference type="EMBL" id="KAJ6761374.1"/>
    </source>
</evidence>
<gene>
    <name evidence="2" type="ORF">OIU79_026078</name>
</gene>
<name>A0A9Q0W638_SALPP</name>
<dbReference type="PANTHER" id="PTHR47413:SF2">
    <property type="entry name" value="LIPASE-LIKE PAD4"/>
    <property type="match status" value="1"/>
</dbReference>
<sequence length="135" mass="15952">MHRSKGHYIIHGRERRYRIFDRWWNETSGSEKENKRSKFASLTQDTCFWAKVEEARDLLDALRSTGDPSQSQYWEKIDSFASSAKTLVENKDVSIDVVAKNSSYSLWLKDYNELKSQMELFRPQFLSFANEEMVP</sequence>
<accession>A0A9Q0W638</accession>
<reference evidence="2" key="1">
    <citation type="submission" date="2022-11" db="EMBL/GenBank/DDBJ databases">
        <authorList>
            <person name="Hyden B.L."/>
            <person name="Feng K."/>
            <person name="Yates T."/>
            <person name="Jawdy S."/>
            <person name="Smart L.B."/>
            <person name="Muchero W."/>
        </authorList>
    </citation>
    <scope>NUCLEOTIDE SEQUENCE</scope>
    <source>
        <tissue evidence="2">Shoot tip</tissue>
    </source>
</reference>
<evidence type="ECO:0000259" key="1">
    <source>
        <dbReference type="Pfam" id="PF18117"/>
    </source>
</evidence>
<dbReference type="Proteomes" id="UP001151532">
    <property type="component" value="Chromosome 15Z"/>
</dbReference>
<keyword evidence="3" id="KW-1185">Reference proteome</keyword>
<evidence type="ECO:0000313" key="3">
    <source>
        <dbReference type="Proteomes" id="UP001151532"/>
    </source>
</evidence>